<accession>A0A0S3PSG4</accession>
<evidence type="ECO:0000313" key="4">
    <source>
        <dbReference type="EMBL" id="BAT58857.1"/>
    </source>
</evidence>
<keyword evidence="2" id="KW-0732">Signal</keyword>
<dbReference type="SUPFAM" id="SSF50346">
    <property type="entry name" value="PRC-barrel domain"/>
    <property type="match status" value="1"/>
</dbReference>
<dbReference type="InterPro" id="IPR011033">
    <property type="entry name" value="PRC_barrel-like_sf"/>
</dbReference>
<dbReference type="PANTHER" id="PTHR36505">
    <property type="entry name" value="BLR1072 PROTEIN"/>
    <property type="match status" value="1"/>
</dbReference>
<dbReference type="Proteomes" id="UP000236884">
    <property type="component" value="Chromosome"/>
</dbReference>
<dbReference type="KEGG" id="vgo:GJW-30_1_01384"/>
<dbReference type="AlphaFoldDB" id="A0A0S3PSG4"/>
<feature type="chain" id="PRO_5006615591" evidence="2">
    <location>
        <begin position="32"/>
        <end position="167"/>
    </location>
</feature>
<feature type="signal peptide" evidence="2">
    <location>
        <begin position="1"/>
        <end position="31"/>
    </location>
</feature>
<evidence type="ECO:0000256" key="1">
    <source>
        <dbReference type="SAM" id="MobiDB-lite"/>
    </source>
</evidence>
<keyword evidence="5" id="KW-1185">Reference proteome</keyword>
<evidence type="ECO:0000256" key="2">
    <source>
        <dbReference type="SAM" id="SignalP"/>
    </source>
</evidence>
<evidence type="ECO:0000259" key="3">
    <source>
        <dbReference type="Pfam" id="PF05239"/>
    </source>
</evidence>
<proteinExistence type="predicted"/>
<dbReference type="OrthoDB" id="7876889at2"/>
<dbReference type="RefSeq" id="WP_096353416.1">
    <property type="nucleotide sequence ID" value="NZ_AP014946.1"/>
</dbReference>
<reference evidence="4 5" key="1">
    <citation type="submission" date="2015-08" db="EMBL/GenBank/DDBJ databases">
        <title>Investigation of the bacterial diversity of lava forest soil.</title>
        <authorList>
            <person name="Lee J.S."/>
        </authorList>
    </citation>
    <scope>NUCLEOTIDE SEQUENCE [LARGE SCALE GENOMIC DNA]</scope>
    <source>
        <strain evidence="4 5">GJW-30</strain>
    </source>
</reference>
<name>A0A0S3PSG4_9BRAD</name>
<feature type="domain" description="PRC-barrel" evidence="3">
    <location>
        <begin position="67"/>
        <end position="124"/>
    </location>
</feature>
<dbReference type="Pfam" id="PF05239">
    <property type="entry name" value="PRC"/>
    <property type="match status" value="1"/>
</dbReference>
<evidence type="ECO:0000313" key="5">
    <source>
        <dbReference type="Proteomes" id="UP000236884"/>
    </source>
</evidence>
<dbReference type="Gene3D" id="2.30.30.240">
    <property type="entry name" value="PRC-barrel domain"/>
    <property type="match status" value="1"/>
</dbReference>
<dbReference type="EMBL" id="AP014946">
    <property type="protein sequence ID" value="BAT58857.1"/>
    <property type="molecule type" value="Genomic_DNA"/>
</dbReference>
<dbReference type="PANTHER" id="PTHR36505:SF1">
    <property type="entry name" value="BLR1072 PROTEIN"/>
    <property type="match status" value="1"/>
</dbReference>
<feature type="compositionally biased region" description="Pro residues" evidence="1">
    <location>
        <begin position="48"/>
        <end position="59"/>
    </location>
</feature>
<sequence length="167" mass="17509">MILGASRTPHIAMMLVVALFSGATMTNTATAQNPSDENAPATTATTPTTPPEVPRTDPIPPAVVKAVLGSEVRSVAGESMGRVVDVIVDQAGQVRSAVIDFGGFLGVGSRQIAVEWSLLRFSVGNIEPISVELTKAQVREAPEYKPGKPIVILGARARPAPEAEKRD</sequence>
<gene>
    <name evidence="4" type="ORF">GJW-30_1_01384</name>
</gene>
<dbReference type="InterPro" id="IPR027275">
    <property type="entry name" value="PRC-brl_dom"/>
</dbReference>
<protein>
    <submittedName>
        <fullName evidence="4">PRC-barrel domain protein</fullName>
    </submittedName>
</protein>
<feature type="region of interest" description="Disordered" evidence="1">
    <location>
        <begin position="28"/>
        <end position="59"/>
    </location>
</feature>
<organism evidence="4 5">
    <name type="scientific">Variibacter gotjawalensis</name>
    <dbReference type="NCBI Taxonomy" id="1333996"/>
    <lineage>
        <taxon>Bacteria</taxon>
        <taxon>Pseudomonadati</taxon>
        <taxon>Pseudomonadota</taxon>
        <taxon>Alphaproteobacteria</taxon>
        <taxon>Hyphomicrobiales</taxon>
        <taxon>Nitrobacteraceae</taxon>
        <taxon>Variibacter</taxon>
    </lineage>
</organism>